<keyword evidence="3" id="KW-1185">Reference proteome</keyword>
<dbReference type="InterPro" id="IPR036318">
    <property type="entry name" value="FAD-bd_PCMH-like_sf"/>
</dbReference>
<dbReference type="Pfam" id="PF00941">
    <property type="entry name" value="FAD_binding_5"/>
    <property type="match status" value="1"/>
</dbReference>
<dbReference type="Gene3D" id="3.30.390.50">
    <property type="entry name" value="CO dehydrogenase flavoprotein, C-terminal domain"/>
    <property type="match status" value="1"/>
</dbReference>
<dbReference type="InterPro" id="IPR016169">
    <property type="entry name" value="FAD-bd_PCMH_sub2"/>
</dbReference>
<protein>
    <submittedName>
        <fullName evidence="2">FAD-binding molybdopterin dehydrogenase</fullName>
    </submittedName>
</protein>
<dbReference type="Gene3D" id="3.30.465.10">
    <property type="match status" value="2"/>
</dbReference>
<evidence type="ECO:0000313" key="3">
    <source>
        <dbReference type="Proteomes" id="UP001156641"/>
    </source>
</evidence>
<dbReference type="Pfam" id="PF03450">
    <property type="entry name" value="CO_deh_flav_C"/>
    <property type="match status" value="1"/>
</dbReference>
<dbReference type="PANTHER" id="PTHR42659:SF9">
    <property type="entry name" value="XANTHINE DEHYDROGENASE FAD-BINDING SUBUNIT XDHB-RELATED"/>
    <property type="match status" value="1"/>
</dbReference>
<comment type="caution">
    <text evidence="2">The sequence shown here is derived from an EMBL/GenBank/DDBJ whole genome shotgun (WGS) entry which is preliminary data.</text>
</comment>
<dbReference type="InterPro" id="IPR036683">
    <property type="entry name" value="CO_DH_flav_C_dom_sf"/>
</dbReference>
<dbReference type="SUPFAM" id="SSF56176">
    <property type="entry name" value="FAD-binding/transporter-associated domain-like"/>
    <property type="match status" value="1"/>
</dbReference>
<dbReference type="InterPro" id="IPR016166">
    <property type="entry name" value="FAD-bd_PCMH"/>
</dbReference>
<reference evidence="3" key="1">
    <citation type="journal article" date="2019" name="Int. J. Syst. Evol. Microbiol.">
        <title>The Global Catalogue of Microorganisms (GCM) 10K type strain sequencing project: providing services to taxonomists for standard genome sequencing and annotation.</title>
        <authorList>
            <consortium name="The Broad Institute Genomics Platform"/>
            <consortium name="The Broad Institute Genome Sequencing Center for Infectious Disease"/>
            <person name="Wu L."/>
            <person name="Ma J."/>
        </authorList>
    </citation>
    <scope>NUCLEOTIDE SEQUENCE [LARGE SCALE GENOMIC DNA]</scope>
    <source>
        <strain evidence="3">NBRC 112502</strain>
    </source>
</reference>
<evidence type="ECO:0000259" key="1">
    <source>
        <dbReference type="PROSITE" id="PS51387"/>
    </source>
</evidence>
<dbReference type="SUPFAM" id="SSF55447">
    <property type="entry name" value="CO dehydrogenase flavoprotein C-terminal domain-like"/>
    <property type="match status" value="1"/>
</dbReference>
<dbReference type="Proteomes" id="UP001156641">
    <property type="component" value="Unassembled WGS sequence"/>
</dbReference>
<sequence length="346" mass="37040">MRNFTWGQAQTVMDAAAAASVTVADAMLSPPNTNGQAGASIVKAGGIDLLDLLKEKLLTADRITSLKELPGLDVITRTEDGGLRIGAAVTLANLARSPLVLRHYPALANATAHAASPQIRNVATLGGNLLQRPRCWYFRAAEYRCLRKGGGHCFAIHGENQYHAIFDNQLCAIVHPSTAATVLVALGAIVECADAMGAARRVRLEDFLVPPDEDVHRENSLRAQEILTAIELPALNPGTRMVHLKQGETDSFDWPLADVAIVFDLDAERRCKRAAVILGAAAPVPHRAKAAEAILLGRIIDEEAAKDAAHAALADATPLHKNGYKLPLFETLIRRAILRAAADLHA</sequence>
<gene>
    <name evidence="2" type="ORF">GCM10010909_36820</name>
</gene>
<accession>A0ABQ6AC30</accession>
<dbReference type="RefSeq" id="WP_284259855.1">
    <property type="nucleotide sequence ID" value="NZ_BSOS01000099.1"/>
</dbReference>
<organism evidence="2 3">
    <name type="scientific">Acidocella aquatica</name>
    <dbReference type="NCBI Taxonomy" id="1922313"/>
    <lineage>
        <taxon>Bacteria</taxon>
        <taxon>Pseudomonadati</taxon>
        <taxon>Pseudomonadota</taxon>
        <taxon>Alphaproteobacteria</taxon>
        <taxon>Acetobacterales</taxon>
        <taxon>Acidocellaceae</taxon>
        <taxon>Acidocella</taxon>
    </lineage>
</organism>
<proteinExistence type="predicted"/>
<dbReference type="InterPro" id="IPR002346">
    <property type="entry name" value="Mopterin_DH_FAD-bd"/>
</dbReference>
<dbReference type="SMART" id="SM01092">
    <property type="entry name" value="CO_deh_flav_C"/>
    <property type="match status" value="1"/>
</dbReference>
<dbReference type="InterPro" id="IPR051312">
    <property type="entry name" value="Diverse_Substr_Oxidored"/>
</dbReference>
<dbReference type="InterPro" id="IPR005107">
    <property type="entry name" value="CO_DH_flav_C"/>
</dbReference>
<evidence type="ECO:0000313" key="2">
    <source>
        <dbReference type="EMBL" id="GLR69000.1"/>
    </source>
</evidence>
<feature type="domain" description="FAD-binding PCMH-type" evidence="1">
    <location>
        <begin position="1"/>
        <end position="237"/>
    </location>
</feature>
<name>A0ABQ6AC30_9PROT</name>
<dbReference type="PANTHER" id="PTHR42659">
    <property type="entry name" value="XANTHINE DEHYDROGENASE SUBUNIT C-RELATED"/>
    <property type="match status" value="1"/>
</dbReference>
<dbReference type="EMBL" id="BSOS01000099">
    <property type="protein sequence ID" value="GLR69000.1"/>
    <property type="molecule type" value="Genomic_DNA"/>
</dbReference>
<dbReference type="PROSITE" id="PS51387">
    <property type="entry name" value="FAD_PCMH"/>
    <property type="match status" value="1"/>
</dbReference>